<evidence type="ECO:0000256" key="2">
    <source>
        <dbReference type="ARBA" id="ARBA00008571"/>
    </source>
</evidence>
<dbReference type="PANTHER" id="PTHR39585">
    <property type="entry name" value="FAD ASSEMBLY FACTOR SDHE"/>
    <property type="match status" value="1"/>
</dbReference>
<dbReference type="Proteomes" id="UP000537130">
    <property type="component" value="Unassembled WGS sequence"/>
</dbReference>
<dbReference type="Gene3D" id="1.10.150.250">
    <property type="entry name" value="Flavinator of succinate dehydrogenase"/>
    <property type="match status" value="1"/>
</dbReference>
<dbReference type="PANTHER" id="PTHR39585:SF1">
    <property type="entry name" value="FAD ASSEMBLY FACTOR SDHE"/>
    <property type="match status" value="1"/>
</dbReference>
<dbReference type="InterPro" id="IPR005631">
    <property type="entry name" value="SDH"/>
</dbReference>
<dbReference type="SUPFAM" id="SSF109910">
    <property type="entry name" value="YgfY-like"/>
    <property type="match status" value="1"/>
</dbReference>
<comment type="subcellular location">
    <subcellularLocation>
        <location evidence="1">Cytoplasm</location>
    </subcellularLocation>
</comment>
<keyword evidence="7" id="KW-1185">Reference proteome</keyword>
<name>A0A7W4Z4E7_9GAMM</name>
<dbReference type="InterPro" id="IPR050531">
    <property type="entry name" value="SdhE_FAD_assembly_factor"/>
</dbReference>
<comment type="similarity">
    <text evidence="2">Belongs to the SdhE FAD assembly factor family.</text>
</comment>
<dbReference type="RefSeq" id="WP_183408709.1">
    <property type="nucleotide sequence ID" value="NZ_JACHWY010000001.1"/>
</dbReference>
<evidence type="ECO:0000256" key="4">
    <source>
        <dbReference type="ARBA" id="ARBA00022490"/>
    </source>
</evidence>
<keyword evidence="4" id="KW-0963">Cytoplasm</keyword>
<evidence type="ECO:0000256" key="1">
    <source>
        <dbReference type="ARBA" id="ARBA00004496"/>
    </source>
</evidence>
<dbReference type="GO" id="GO:0005737">
    <property type="term" value="C:cytoplasm"/>
    <property type="evidence" value="ECO:0007669"/>
    <property type="project" value="UniProtKB-SubCell"/>
</dbReference>
<evidence type="ECO:0000256" key="5">
    <source>
        <dbReference type="ARBA" id="ARBA00023186"/>
    </source>
</evidence>
<keyword evidence="5" id="KW-0143">Chaperone</keyword>
<dbReference type="AlphaFoldDB" id="A0A7W4Z4E7"/>
<sequence length="86" mass="10178">MYSENEIKRIYWASRRGMLELDLMLVPFMENCFRSLPVEKQHHYVALMECEDTQIFQWLLGTESPEDPDLLGIVNDIKAFARQPKT</sequence>
<reference evidence="6 7" key="1">
    <citation type="submission" date="2020-08" db="EMBL/GenBank/DDBJ databases">
        <title>Genomic Encyclopedia of Type Strains, Phase III (KMG-III): the genomes of soil and plant-associated and newly described type strains.</title>
        <authorList>
            <person name="Whitman W."/>
        </authorList>
    </citation>
    <scope>NUCLEOTIDE SEQUENCE [LARGE SCALE GENOMIC DNA]</scope>
    <source>
        <strain evidence="6 7">CECT 8654</strain>
    </source>
</reference>
<comment type="caution">
    <text evidence="6">The sequence shown here is derived from an EMBL/GenBank/DDBJ whole genome shotgun (WGS) entry which is preliminary data.</text>
</comment>
<evidence type="ECO:0000313" key="6">
    <source>
        <dbReference type="EMBL" id="MBB3045992.1"/>
    </source>
</evidence>
<protein>
    <recommendedName>
        <fullName evidence="3">FAD assembly factor SdhE</fullName>
    </recommendedName>
</protein>
<accession>A0A7W4Z4E7</accession>
<gene>
    <name evidence="6" type="ORF">FHR99_000228</name>
</gene>
<organism evidence="6 7">
    <name type="scientific">Litorivivens lipolytica</name>
    <dbReference type="NCBI Taxonomy" id="1524264"/>
    <lineage>
        <taxon>Bacteria</taxon>
        <taxon>Pseudomonadati</taxon>
        <taxon>Pseudomonadota</taxon>
        <taxon>Gammaproteobacteria</taxon>
        <taxon>Litorivivens</taxon>
    </lineage>
</organism>
<dbReference type="Pfam" id="PF03937">
    <property type="entry name" value="Sdh5"/>
    <property type="match status" value="1"/>
</dbReference>
<dbReference type="EMBL" id="JACHWY010000001">
    <property type="protein sequence ID" value="MBB3045992.1"/>
    <property type="molecule type" value="Genomic_DNA"/>
</dbReference>
<proteinExistence type="inferred from homology"/>
<evidence type="ECO:0000256" key="3">
    <source>
        <dbReference type="ARBA" id="ARBA00019418"/>
    </source>
</evidence>
<dbReference type="InterPro" id="IPR036714">
    <property type="entry name" value="SDH_sf"/>
</dbReference>
<dbReference type="GO" id="GO:0006105">
    <property type="term" value="P:succinate metabolic process"/>
    <property type="evidence" value="ECO:0007669"/>
    <property type="project" value="TreeGrafter"/>
</dbReference>
<evidence type="ECO:0000313" key="7">
    <source>
        <dbReference type="Proteomes" id="UP000537130"/>
    </source>
</evidence>